<organism evidence="1 2">
    <name type="scientific">Paramuricea clavata</name>
    <name type="common">Red gorgonian</name>
    <name type="synonym">Violescent sea-whip</name>
    <dbReference type="NCBI Taxonomy" id="317549"/>
    <lineage>
        <taxon>Eukaryota</taxon>
        <taxon>Metazoa</taxon>
        <taxon>Cnidaria</taxon>
        <taxon>Anthozoa</taxon>
        <taxon>Octocorallia</taxon>
        <taxon>Malacalcyonacea</taxon>
        <taxon>Plexauridae</taxon>
        <taxon>Paramuricea</taxon>
    </lineage>
</organism>
<feature type="non-terminal residue" evidence="1">
    <location>
        <position position="101"/>
    </location>
</feature>
<evidence type="ECO:0000313" key="1">
    <source>
        <dbReference type="EMBL" id="CAB4021694.1"/>
    </source>
</evidence>
<dbReference type="Proteomes" id="UP001152795">
    <property type="component" value="Unassembled WGS sequence"/>
</dbReference>
<reference evidence="1" key="1">
    <citation type="submission" date="2020-04" db="EMBL/GenBank/DDBJ databases">
        <authorList>
            <person name="Alioto T."/>
            <person name="Alioto T."/>
            <person name="Gomez Garrido J."/>
        </authorList>
    </citation>
    <scope>NUCLEOTIDE SEQUENCE</scope>
    <source>
        <strain evidence="1">A484AB</strain>
    </source>
</reference>
<keyword evidence="2" id="KW-1185">Reference proteome</keyword>
<gene>
    <name evidence="1" type="ORF">PACLA_8A084367</name>
</gene>
<name>A0A6S7IQZ6_PARCT</name>
<dbReference type="EMBL" id="CACRXK020011570">
    <property type="protein sequence ID" value="CAB4021694.1"/>
    <property type="molecule type" value="Genomic_DNA"/>
</dbReference>
<sequence length="101" mass="11009">IGIPCISEEVKSVQTGTIIEKLGLPKDQVVRRGKGHVDLLIGIDHAHMHTGQTKQADHLVARRSPLGWVIFGSTTGELSNTITTVLHADSRLRSTVSVHRK</sequence>
<accession>A0A6S7IQZ6</accession>
<protein>
    <submittedName>
        <fullName evidence="1">Uncharacterized protein</fullName>
    </submittedName>
</protein>
<comment type="caution">
    <text evidence="1">The sequence shown here is derived from an EMBL/GenBank/DDBJ whole genome shotgun (WGS) entry which is preliminary data.</text>
</comment>
<feature type="non-terminal residue" evidence="1">
    <location>
        <position position="1"/>
    </location>
</feature>
<proteinExistence type="predicted"/>
<dbReference type="OrthoDB" id="6083927at2759"/>
<evidence type="ECO:0000313" key="2">
    <source>
        <dbReference type="Proteomes" id="UP001152795"/>
    </source>
</evidence>
<dbReference type="AlphaFoldDB" id="A0A6S7IQZ6"/>